<protein>
    <recommendedName>
        <fullName evidence="3">Methionine adenosyltransferase 2 subunit beta</fullName>
    </recommendedName>
    <alternativeName>
        <fullName evidence="4">Methionine adenosyltransferase II beta</fullName>
    </alternativeName>
</protein>
<dbReference type="OrthoDB" id="6235964at2759"/>
<feature type="domain" description="RmlD-like substrate binding" evidence="7">
    <location>
        <begin position="3"/>
        <end position="295"/>
    </location>
</feature>
<dbReference type="InterPro" id="IPR005913">
    <property type="entry name" value="dTDP_dehydrorham_reduct"/>
</dbReference>
<dbReference type="CTD" id="27430"/>
<proteinExistence type="inferred from homology"/>
<accession>A0A913ZZ23</accession>
<evidence type="ECO:0000256" key="4">
    <source>
        <dbReference type="ARBA" id="ARBA00029977"/>
    </source>
</evidence>
<dbReference type="GeneID" id="119728523"/>
<name>A0A913ZZ23_PATMI</name>
<dbReference type="RefSeq" id="XP_038056724.1">
    <property type="nucleotide sequence ID" value="XM_038200796.1"/>
</dbReference>
<comment type="similarity">
    <text evidence="2">Belongs to the dTDP-4-dehydrorhamnose reductase family. MAT2B subfamily.</text>
</comment>
<evidence type="ECO:0000256" key="5">
    <source>
        <dbReference type="ARBA" id="ARBA00045998"/>
    </source>
</evidence>
<dbReference type="GO" id="GO:0048269">
    <property type="term" value="C:methionine adenosyltransferase complex"/>
    <property type="evidence" value="ECO:0007669"/>
    <property type="project" value="TreeGrafter"/>
</dbReference>
<dbReference type="Proteomes" id="UP000887568">
    <property type="component" value="Unplaced"/>
</dbReference>
<dbReference type="SUPFAM" id="SSF51735">
    <property type="entry name" value="NAD(P)-binding Rossmann-fold domains"/>
    <property type="match status" value="1"/>
</dbReference>
<comment type="function">
    <text evidence="5">Regulatory subunit of S-adenosylmethionine synthetase 2, an enzyme that catalyzes the formation of S-adenosylmethionine from methionine and ATP. Regulates MAT2A catalytic activity by changing its kinetic properties, increasing its affinity for L-methionine. Can bind NADP (in vitro).</text>
</comment>
<dbReference type="Pfam" id="PF04321">
    <property type="entry name" value="RmlD_sub_bind"/>
    <property type="match status" value="1"/>
</dbReference>
<dbReference type="FunFam" id="3.40.50.720:FF:000357">
    <property type="entry name" value="Methionine adenosyltransferase 2 subunit beta"/>
    <property type="match status" value="1"/>
</dbReference>
<dbReference type="GO" id="GO:0048270">
    <property type="term" value="F:methionine adenosyltransferase regulator activity"/>
    <property type="evidence" value="ECO:0007669"/>
    <property type="project" value="TreeGrafter"/>
</dbReference>
<dbReference type="InterPro" id="IPR029903">
    <property type="entry name" value="RmlD-like-bd"/>
</dbReference>
<organism evidence="8 9">
    <name type="scientific">Patiria miniata</name>
    <name type="common">Bat star</name>
    <name type="synonym">Asterina miniata</name>
    <dbReference type="NCBI Taxonomy" id="46514"/>
    <lineage>
        <taxon>Eukaryota</taxon>
        <taxon>Metazoa</taxon>
        <taxon>Echinodermata</taxon>
        <taxon>Eleutherozoa</taxon>
        <taxon>Asterozoa</taxon>
        <taxon>Asteroidea</taxon>
        <taxon>Valvatacea</taxon>
        <taxon>Valvatida</taxon>
        <taxon>Asterinidae</taxon>
        <taxon>Patiria</taxon>
    </lineage>
</organism>
<keyword evidence="9" id="KW-1185">Reference proteome</keyword>
<dbReference type="RefSeq" id="XP_038056725.1">
    <property type="nucleotide sequence ID" value="XM_038200797.1"/>
</dbReference>
<evidence type="ECO:0000313" key="9">
    <source>
        <dbReference type="Proteomes" id="UP000887568"/>
    </source>
</evidence>
<dbReference type="EnsemblMetazoa" id="XM_038200796.1">
    <property type="protein sequence ID" value="XP_038056724.1"/>
    <property type="gene ID" value="LOC119728523"/>
</dbReference>
<dbReference type="Gene3D" id="3.40.50.720">
    <property type="entry name" value="NAD(P)-binding Rossmann-like Domain"/>
    <property type="match status" value="1"/>
</dbReference>
<evidence type="ECO:0000259" key="7">
    <source>
        <dbReference type="Pfam" id="PF04321"/>
    </source>
</evidence>
<evidence type="ECO:0000313" key="8">
    <source>
        <dbReference type="EnsemblMetazoa" id="XP_038056724.1"/>
    </source>
</evidence>
<dbReference type="OMA" id="IRTAWVY"/>
<dbReference type="PANTHER" id="PTHR10491">
    <property type="entry name" value="DTDP-4-DEHYDRORHAMNOSE REDUCTASE"/>
    <property type="match status" value="1"/>
</dbReference>
<dbReference type="EnsemblMetazoa" id="XM_038200797.1">
    <property type="protein sequence ID" value="XP_038056725.1"/>
    <property type="gene ID" value="LOC119728523"/>
</dbReference>
<dbReference type="CDD" id="cd05254">
    <property type="entry name" value="dTDP_HR_like_SDR_e"/>
    <property type="match status" value="1"/>
</dbReference>
<evidence type="ECO:0000256" key="1">
    <source>
        <dbReference type="ARBA" id="ARBA00005224"/>
    </source>
</evidence>
<comment type="pathway">
    <text evidence="1">Amino-acid biosynthesis; S-adenosyl-L-methionine biosynthesis; S-adenosyl-L-methionine from L-methionine: step 1/1.</text>
</comment>
<dbReference type="AlphaFoldDB" id="A0A913ZZ23"/>
<dbReference type="GO" id="GO:0006556">
    <property type="term" value="P:S-adenosylmethionine biosynthetic process"/>
    <property type="evidence" value="ECO:0007669"/>
    <property type="project" value="TreeGrafter"/>
</dbReference>
<reference evidence="8" key="1">
    <citation type="submission" date="2022-11" db="UniProtKB">
        <authorList>
            <consortium name="EnsemblMetazoa"/>
        </authorList>
    </citation>
    <scope>IDENTIFICATION</scope>
</reference>
<evidence type="ECO:0000256" key="6">
    <source>
        <dbReference type="ARBA" id="ARBA00046786"/>
    </source>
</evidence>
<evidence type="ECO:0000256" key="3">
    <source>
        <dbReference type="ARBA" id="ARBA00021596"/>
    </source>
</evidence>
<dbReference type="PANTHER" id="PTHR10491:SF4">
    <property type="entry name" value="METHIONINE ADENOSYLTRANSFERASE 2 SUBUNIT BETA"/>
    <property type="match status" value="1"/>
</dbReference>
<comment type="subunit">
    <text evidence="6">Heterotrimer; composed of a catalytic MAT2A homodimer that binds one regulatory MAT2B chain. Heterohexamer; composed of a central, catalytic MAT2A homotetramer flanked on either side by a regulatory MAT2B chain. NADP binding increases the affinity for MAT2A.</text>
</comment>
<sequence length="303" mass="33448">MPKVLITGASGLLGRALVKEFTKASWDVVGLAYSRAGGLLKKVDLRDSTAVRNIITDFKPDVVVHSAAERRPDVVEKQAEETKNLNVGATSTITSICGEIGAYMIYLSTDYIFDGKDAPYKVHDKPNPLNKYGQSKLDGEVAVQANTACPSAILRVPVLYGEVEYLEESAVTILFKALLDTSKPAPMCAYQLRYPTHVQDIALVCRQMGDLYLKNPSAAKGIFHWCHNEQMTKNDMAKVMVDVFSLKGDHVVANHNPPSGTPRPYDCRLDCSSLTSLGIGQNTKFRDGIEPCLRPFYEKFEKK</sequence>
<dbReference type="InterPro" id="IPR036291">
    <property type="entry name" value="NAD(P)-bd_dom_sf"/>
</dbReference>
<evidence type="ECO:0000256" key="2">
    <source>
        <dbReference type="ARBA" id="ARBA00008656"/>
    </source>
</evidence>